<accession>A0AAW0Q6Z5</accession>
<gene>
    <name evidence="2" type="ORF">PG999_013287</name>
</gene>
<reference evidence="2 3" key="1">
    <citation type="submission" date="2023-01" db="EMBL/GenBank/DDBJ databases">
        <title>Analysis of 21 Apiospora genomes using comparative genomics revels a genus with tremendous synthesis potential of carbohydrate active enzymes and secondary metabolites.</title>
        <authorList>
            <person name="Sorensen T."/>
        </authorList>
    </citation>
    <scope>NUCLEOTIDE SEQUENCE [LARGE SCALE GENOMIC DNA]</scope>
    <source>
        <strain evidence="2 3">CBS 117206</strain>
    </source>
</reference>
<name>A0AAW0Q6Z5_9PEZI</name>
<evidence type="ECO:0000256" key="1">
    <source>
        <dbReference type="SAM" id="Phobius"/>
    </source>
</evidence>
<keyword evidence="1" id="KW-0812">Transmembrane</keyword>
<sequence length="153" mass="16914">MLRGGSPSSEDCYPRIACIAHFTSSAGYSNLSPEEEDACFISILNSNSLTQQASRDLHSLAVRNDMALAWRPFTAATAVVAYTLVSRQAEWSSSRFVKIFCGLELSAVFLWVVWTILLYPKFFSPLRHLPSPPGARSGMAISPRYPRALPVFP</sequence>
<organism evidence="2 3">
    <name type="scientific">Apiospora kogelbergensis</name>
    <dbReference type="NCBI Taxonomy" id="1337665"/>
    <lineage>
        <taxon>Eukaryota</taxon>
        <taxon>Fungi</taxon>
        <taxon>Dikarya</taxon>
        <taxon>Ascomycota</taxon>
        <taxon>Pezizomycotina</taxon>
        <taxon>Sordariomycetes</taxon>
        <taxon>Xylariomycetidae</taxon>
        <taxon>Amphisphaeriales</taxon>
        <taxon>Apiosporaceae</taxon>
        <taxon>Apiospora</taxon>
    </lineage>
</organism>
<proteinExistence type="predicted"/>
<keyword evidence="3" id="KW-1185">Reference proteome</keyword>
<evidence type="ECO:0000313" key="2">
    <source>
        <dbReference type="EMBL" id="KAK8095265.1"/>
    </source>
</evidence>
<dbReference type="Proteomes" id="UP001392437">
    <property type="component" value="Unassembled WGS sequence"/>
</dbReference>
<evidence type="ECO:0000313" key="3">
    <source>
        <dbReference type="Proteomes" id="UP001392437"/>
    </source>
</evidence>
<dbReference type="AlphaFoldDB" id="A0AAW0Q6Z5"/>
<comment type="caution">
    <text evidence="2">The sequence shown here is derived from an EMBL/GenBank/DDBJ whole genome shotgun (WGS) entry which is preliminary data.</text>
</comment>
<dbReference type="EMBL" id="JAQQWP010000011">
    <property type="protein sequence ID" value="KAK8095265.1"/>
    <property type="molecule type" value="Genomic_DNA"/>
</dbReference>
<feature type="transmembrane region" description="Helical" evidence="1">
    <location>
        <begin position="97"/>
        <end position="119"/>
    </location>
</feature>
<keyword evidence="1" id="KW-1133">Transmembrane helix</keyword>
<keyword evidence="1" id="KW-0472">Membrane</keyword>
<protein>
    <submittedName>
        <fullName evidence="2">Uncharacterized protein</fullName>
    </submittedName>
</protein>
<feature type="transmembrane region" description="Helical" evidence="1">
    <location>
        <begin position="68"/>
        <end position="85"/>
    </location>
</feature>